<keyword evidence="2" id="KW-0378">Hydrolase</keyword>
<feature type="domain" description="Beta-lactamase class A catalytic" evidence="1">
    <location>
        <begin position="18"/>
        <end position="227"/>
    </location>
</feature>
<dbReference type="SUPFAM" id="SSF56601">
    <property type="entry name" value="beta-lactamase/transpeptidase-like"/>
    <property type="match status" value="1"/>
</dbReference>
<name>A0ABT1RK01_9FIRM</name>
<gene>
    <name evidence="2" type="ORF">NE619_02110</name>
</gene>
<dbReference type="GO" id="GO:0016787">
    <property type="term" value="F:hydrolase activity"/>
    <property type="evidence" value="ECO:0007669"/>
    <property type="project" value="UniProtKB-KW"/>
</dbReference>
<evidence type="ECO:0000313" key="2">
    <source>
        <dbReference type="EMBL" id="MCQ4635510.1"/>
    </source>
</evidence>
<dbReference type="PANTHER" id="PTHR35333:SF3">
    <property type="entry name" value="BETA-LACTAMASE-TYPE TRANSPEPTIDASE FOLD CONTAINING PROTEIN"/>
    <property type="match status" value="1"/>
</dbReference>
<keyword evidence="3" id="KW-1185">Reference proteome</keyword>
<sequence>MIKEKLIRQLEGRAEGAFVIRSLKDGQTWEYRSETVTASASLIKMFILTEAMVRVKDGRLSLADRIPVQSSDVVPFSVLEFLNPRDYTLEELLRLMIVYSDNTATNVMIDFLGMERINRCIRELGFGKSLLQRKMMDFEAAKRGKENLTSAGEMAELLQRLYDGRLLGEPYDSKMLEIMKGQADECMMRVDLPDELPMARKSGELDCLNHDIAIVYGEKTDYIYCFFVWDAASNNDAREILARTSKIVYDFFEENN</sequence>
<evidence type="ECO:0000259" key="1">
    <source>
        <dbReference type="Pfam" id="PF13354"/>
    </source>
</evidence>
<comment type="caution">
    <text evidence="2">The sequence shown here is derived from an EMBL/GenBank/DDBJ whole genome shotgun (WGS) entry which is preliminary data.</text>
</comment>
<dbReference type="Pfam" id="PF13354">
    <property type="entry name" value="Beta-lactamase2"/>
    <property type="match status" value="1"/>
</dbReference>
<dbReference type="InterPro" id="IPR045155">
    <property type="entry name" value="Beta-lactam_cat"/>
</dbReference>
<accession>A0ABT1RK01</accession>
<dbReference type="InterPro" id="IPR012338">
    <property type="entry name" value="Beta-lactam/transpept-like"/>
</dbReference>
<evidence type="ECO:0000313" key="3">
    <source>
        <dbReference type="Proteomes" id="UP001524502"/>
    </source>
</evidence>
<dbReference type="Proteomes" id="UP001524502">
    <property type="component" value="Unassembled WGS sequence"/>
</dbReference>
<dbReference type="InterPro" id="IPR000871">
    <property type="entry name" value="Beta-lactam_class-A"/>
</dbReference>
<organism evidence="2 3">
    <name type="scientific">Anaerovorax odorimutans</name>
    <dbReference type="NCBI Taxonomy" id="109327"/>
    <lineage>
        <taxon>Bacteria</taxon>
        <taxon>Bacillati</taxon>
        <taxon>Bacillota</taxon>
        <taxon>Clostridia</taxon>
        <taxon>Peptostreptococcales</taxon>
        <taxon>Anaerovoracaceae</taxon>
        <taxon>Anaerovorax</taxon>
    </lineage>
</organism>
<dbReference type="EMBL" id="JANFXK010000001">
    <property type="protein sequence ID" value="MCQ4635510.1"/>
    <property type="molecule type" value="Genomic_DNA"/>
</dbReference>
<dbReference type="RefSeq" id="WP_256130693.1">
    <property type="nucleotide sequence ID" value="NZ_JANFXK010000001.1"/>
</dbReference>
<protein>
    <submittedName>
        <fullName evidence="2">Class A beta-lactamase-related serine hydrolase</fullName>
    </submittedName>
</protein>
<dbReference type="PANTHER" id="PTHR35333">
    <property type="entry name" value="BETA-LACTAMASE"/>
    <property type="match status" value="1"/>
</dbReference>
<proteinExistence type="predicted"/>
<reference evidence="2 3" key="1">
    <citation type="submission" date="2022-06" db="EMBL/GenBank/DDBJ databases">
        <title>Isolation of gut microbiota from human fecal samples.</title>
        <authorList>
            <person name="Pamer E.G."/>
            <person name="Barat B."/>
            <person name="Waligurski E."/>
            <person name="Medina S."/>
            <person name="Paddock L."/>
            <person name="Mostad J."/>
        </authorList>
    </citation>
    <scope>NUCLEOTIDE SEQUENCE [LARGE SCALE GENOMIC DNA]</scope>
    <source>
        <strain evidence="2 3">SL.3.17</strain>
    </source>
</reference>
<dbReference type="Gene3D" id="3.40.710.10">
    <property type="entry name" value="DD-peptidase/beta-lactamase superfamily"/>
    <property type="match status" value="1"/>
</dbReference>